<dbReference type="AlphaFoldDB" id="A0A0F9GMU4"/>
<dbReference type="InterPro" id="IPR034122">
    <property type="entry name" value="Retropepsin-like_bacterial"/>
</dbReference>
<keyword evidence="1" id="KW-0472">Membrane</keyword>
<organism evidence="2">
    <name type="scientific">marine sediment metagenome</name>
    <dbReference type="NCBI Taxonomy" id="412755"/>
    <lineage>
        <taxon>unclassified sequences</taxon>
        <taxon>metagenomes</taxon>
        <taxon>ecological metagenomes</taxon>
    </lineage>
</organism>
<dbReference type="Gene3D" id="2.40.70.10">
    <property type="entry name" value="Acid Proteases"/>
    <property type="match status" value="1"/>
</dbReference>
<feature type="transmembrane region" description="Helical" evidence="1">
    <location>
        <begin position="48"/>
        <end position="67"/>
    </location>
</feature>
<proteinExistence type="predicted"/>
<dbReference type="CDD" id="cd05483">
    <property type="entry name" value="retropepsin_like_bacteria"/>
    <property type="match status" value="1"/>
</dbReference>
<gene>
    <name evidence="2" type="ORF">LCGC14_2165030</name>
</gene>
<comment type="caution">
    <text evidence="2">The sequence shown here is derived from an EMBL/GenBank/DDBJ whole genome shotgun (WGS) entry which is preliminary data.</text>
</comment>
<name>A0A0F9GMU4_9ZZZZ</name>
<protein>
    <recommendedName>
        <fullName evidence="3">Peptidase A2 domain-containing protein</fullName>
    </recommendedName>
</protein>
<accession>A0A0F9GMU4</accession>
<sequence length="175" mass="20086">MFLFRRITEEDEQFKFITGNKAFDELTPNGSLKNYIKVLRSGREPFLLFYRSIFTTIFICIFIDTGAAETVLDKRFAEELGVEIFFSRKGTFAGTKKASVQFGKLNSITLGEFTIKNLPIAILPVRHFSELVFDGTKVDGIIGTILFYHFITTMDYVEGELILRRKNKNNLSKID</sequence>
<dbReference type="EMBL" id="LAZR01027844">
    <property type="protein sequence ID" value="KKL64442.1"/>
    <property type="molecule type" value="Genomic_DNA"/>
</dbReference>
<evidence type="ECO:0000313" key="2">
    <source>
        <dbReference type="EMBL" id="KKL64442.1"/>
    </source>
</evidence>
<reference evidence="2" key="1">
    <citation type="journal article" date="2015" name="Nature">
        <title>Complex archaea that bridge the gap between prokaryotes and eukaryotes.</title>
        <authorList>
            <person name="Spang A."/>
            <person name="Saw J.H."/>
            <person name="Jorgensen S.L."/>
            <person name="Zaremba-Niedzwiedzka K."/>
            <person name="Martijn J."/>
            <person name="Lind A.E."/>
            <person name="van Eijk R."/>
            <person name="Schleper C."/>
            <person name="Guy L."/>
            <person name="Ettema T.J."/>
        </authorList>
    </citation>
    <scope>NUCLEOTIDE SEQUENCE</scope>
</reference>
<keyword evidence="1" id="KW-0812">Transmembrane</keyword>
<evidence type="ECO:0000256" key="1">
    <source>
        <dbReference type="SAM" id="Phobius"/>
    </source>
</evidence>
<keyword evidence="1" id="KW-1133">Transmembrane helix</keyword>
<evidence type="ECO:0008006" key="3">
    <source>
        <dbReference type="Google" id="ProtNLM"/>
    </source>
</evidence>
<dbReference type="InterPro" id="IPR021109">
    <property type="entry name" value="Peptidase_aspartic_dom_sf"/>
</dbReference>
<dbReference type="Pfam" id="PF13650">
    <property type="entry name" value="Asp_protease_2"/>
    <property type="match status" value="1"/>
</dbReference>